<gene>
    <name evidence="23" type="ORF">CAPTEDRAFT_135774</name>
</gene>
<feature type="transmembrane region" description="Helical" evidence="20">
    <location>
        <begin position="708"/>
        <end position="733"/>
    </location>
</feature>
<dbReference type="EC" id="7.6.2.2" evidence="3"/>
<dbReference type="AlphaFoldDB" id="R7UEG6"/>
<dbReference type="EMBL" id="AMQN01008145">
    <property type="status" value="NOT_ANNOTATED_CDS"/>
    <property type="molecule type" value="Genomic_DNA"/>
</dbReference>
<comment type="function">
    <text evidence="16">Energy-dependent efflux transporter responsible for decreased drug accumulation in multidrug-resistant cells. Specifically present in limbal stem cells, where it plays a key role in corneal development and repair.</text>
</comment>
<dbReference type="InterPro" id="IPR036640">
    <property type="entry name" value="ABC1_TM_sf"/>
</dbReference>
<dbReference type="STRING" id="283909.R7UEG6"/>
<reference evidence="24" key="3">
    <citation type="submission" date="2015-06" db="UniProtKB">
        <authorList>
            <consortium name="EnsemblMetazoa"/>
        </authorList>
    </citation>
    <scope>IDENTIFICATION</scope>
</reference>
<dbReference type="FunFam" id="1.20.1560.10:FF:000018">
    <property type="entry name" value="ATP-binding cassette subfamily B member 11"/>
    <property type="match status" value="1"/>
</dbReference>
<evidence type="ECO:0000256" key="13">
    <source>
        <dbReference type="ARBA" id="ARBA00023136"/>
    </source>
</evidence>
<reference evidence="25" key="1">
    <citation type="submission" date="2012-12" db="EMBL/GenBank/DDBJ databases">
        <authorList>
            <person name="Hellsten U."/>
            <person name="Grimwood J."/>
            <person name="Chapman J.A."/>
            <person name="Shapiro H."/>
            <person name="Aerts A."/>
            <person name="Otillar R.P."/>
            <person name="Terry A.Y."/>
            <person name="Boore J.L."/>
            <person name="Simakov O."/>
            <person name="Marletaz F."/>
            <person name="Cho S.-J."/>
            <person name="Edsinger-Gonzales E."/>
            <person name="Havlak P."/>
            <person name="Kuo D.-H."/>
            <person name="Larsson T."/>
            <person name="Lv J."/>
            <person name="Arendt D."/>
            <person name="Savage R."/>
            <person name="Osoegawa K."/>
            <person name="de Jong P."/>
            <person name="Lindberg D.R."/>
            <person name="Seaver E.C."/>
            <person name="Weisblat D.A."/>
            <person name="Putnam N.H."/>
            <person name="Grigoriev I.V."/>
            <person name="Rokhsar D.S."/>
        </authorList>
    </citation>
    <scope>NUCLEOTIDE SEQUENCE</scope>
    <source>
        <strain evidence="25">I ESC-2004</strain>
    </source>
</reference>
<evidence type="ECO:0000256" key="18">
    <source>
        <dbReference type="ARBA" id="ARBA00079340"/>
    </source>
</evidence>
<feature type="domain" description="ABC transmembrane type-1" evidence="22">
    <location>
        <begin position="13"/>
        <end position="312"/>
    </location>
</feature>
<dbReference type="GO" id="GO:0005524">
    <property type="term" value="F:ATP binding"/>
    <property type="evidence" value="ECO:0007669"/>
    <property type="project" value="UniProtKB-KW"/>
</dbReference>
<name>R7UEG6_CAPTE</name>
<dbReference type="CDD" id="cd03249">
    <property type="entry name" value="ABC_MTABC3_MDL1_MDL2"/>
    <property type="match status" value="2"/>
</dbReference>
<dbReference type="GO" id="GO:0015421">
    <property type="term" value="F:ABC-type oligopeptide transporter activity"/>
    <property type="evidence" value="ECO:0007669"/>
    <property type="project" value="TreeGrafter"/>
</dbReference>
<evidence type="ECO:0000256" key="8">
    <source>
        <dbReference type="ARBA" id="ARBA00022741"/>
    </source>
</evidence>
<comment type="catalytic activity">
    <reaction evidence="15">
        <text>daunorubicin(in) + ATP + H2O = daunorubicin(out) + ADP + phosphate + H(+)</text>
        <dbReference type="Rhea" id="RHEA:33147"/>
        <dbReference type="ChEBI" id="CHEBI:15377"/>
        <dbReference type="ChEBI" id="CHEBI:15378"/>
        <dbReference type="ChEBI" id="CHEBI:30616"/>
        <dbReference type="ChEBI" id="CHEBI:43474"/>
        <dbReference type="ChEBI" id="CHEBI:64677"/>
        <dbReference type="ChEBI" id="CHEBI:456216"/>
        <dbReference type="EC" id="7.6.2.2"/>
    </reaction>
    <physiologicalReaction direction="left-to-right" evidence="15">
        <dbReference type="Rhea" id="RHEA:33148"/>
    </physiologicalReaction>
</comment>
<dbReference type="Proteomes" id="UP000014760">
    <property type="component" value="Unassembled WGS sequence"/>
</dbReference>
<feature type="transmembrane region" description="Helical" evidence="20">
    <location>
        <begin position="787"/>
        <end position="807"/>
    </location>
</feature>
<keyword evidence="6 20" id="KW-0812">Transmembrane</keyword>
<dbReference type="OMA" id="ICVMREG"/>
<dbReference type="InterPro" id="IPR003593">
    <property type="entry name" value="AAA+_ATPase"/>
</dbReference>
<evidence type="ECO:0000256" key="3">
    <source>
        <dbReference type="ARBA" id="ARBA00012191"/>
    </source>
</evidence>
<evidence type="ECO:0000256" key="9">
    <source>
        <dbReference type="ARBA" id="ARBA00022782"/>
    </source>
</evidence>
<evidence type="ECO:0000256" key="10">
    <source>
        <dbReference type="ARBA" id="ARBA00022840"/>
    </source>
</evidence>
<evidence type="ECO:0000256" key="20">
    <source>
        <dbReference type="SAM" id="Phobius"/>
    </source>
</evidence>
<dbReference type="GO" id="GO:0090374">
    <property type="term" value="P:oligopeptide export from mitochondrion"/>
    <property type="evidence" value="ECO:0007669"/>
    <property type="project" value="TreeGrafter"/>
</dbReference>
<feature type="domain" description="ABC transmembrane type-1" evidence="22">
    <location>
        <begin position="668"/>
        <end position="954"/>
    </location>
</feature>
<dbReference type="Gene3D" id="3.40.50.300">
    <property type="entry name" value="P-loop containing nucleotide triphosphate hydrolases"/>
    <property type="match status" value="2"/>
</dbReference>
<dbReference type="HOGENOM" id="CLU_000604_17_2_1"/>
<evidence type="ECO:0000256" key="7">
    <source>
        <dbReference type="ARBA" id="ARBA00022737"/>
    </source>
</evidence>
<feature type="transmembrane region" description="Helical" evidence="20">
    <location>
        <begin position="171"/>
        <end position="192"/>
    </location>
</feature>
<feature type="non-terminal residue" evidence="23">
    <location>
        <position position="1"/>
    </location>
</feature>
<dbReference type="OrthoDB" id="6500128at2759"/>
<dbReference type="GO" id="GO:0005743">
    <property type="term" value="C:mitochondrial inner membrane"/>
    <property type="evidence" value="ECO:0007669"/>
    <property type="project" value="TreeGrafter"/>
</dbReference>
<keyword evidence="7" id="KW-0677">Repeat</keyword>
<feature type="transmembrane region" description="Helical" evidence="20">
    <location>
        <begin position="663"/>
        <end position="688"/>
    </location>
</feature>
<keyword evidence="10" id="KW-0067">ATP-binding</keyword>
<sequence>FRFSNFKEKLLMILGTVVASLHGCSFPLMIIIFGDMTDMDALYFINMTDVADMLEDLVTGDVLDEMKIFAFYYIGIGAAVFLLGYIQTATWQTAAYGQCRRIRVLLLEAILRQEIGWYDVHEIGELNTRISDDVDQIEAGIGDKLSLFFQQMFAFLAGFIVGFIYGWELTLVILAVSPLLAIAGGFMARVGANMASKELEAYAKAGAIAEEVLGAFRTVVAFSGEEKECERYAKNLKEAKETGLKKGIVNGLGMGTIFFLIFASYALAFWYGTQLMIKDGYSAGNLMTVFFCVLIGAFSIGNAAPNIQDFANSRGAAYAIYNIIDMIPSIDSKSTEGLKPNIRGNVEFRGVHFSYPSRDTVKVLKGLDLSVNVGQTVALVGSSGCGKSTTVSLLQRFYDPLQGTVLVDGIDIREMNVTHLRNHIGVVSQEPVLFATTIAENISYGKEGCTQEEIEKAAMNANAHDFIMKLPQKYKTLVGDRGAQLSGGQKQRVAIARALVRDPKILLLDEATSALDTESEATVQAALDNARMGRTTLVIAHRLSTIRTADLIASFDNGVLAEKGTHDELMRNEGIYCTLVNHQVFKFMLKCTCNVLFLSQSQKREEGEEDNISIGSGSGKFGRSISVESEKKMARSVSEEEALEEELEEADLSRIMRMNSPEWAYIMLGCLAALVSGGIQPSFAIVFSEILASFGTTEEDKMEDDATFYSLMFLLIGIVAAISFFLMSAMFAVSGQNLTMRMRDLTFKSLLKQDMSYFDDHHNSVGALCTRLSNDASAVQGATGARLATMLQSLASIGAGIAIGFAYSWELTLMIIAFAPFILMSSAIQMKVVAGNKEANRAAMEGAGKVAIEGIENIRTVAALTKEEKFHQDYCDCIVEPYKTRGKRAHAQGLAYGLSQGIVFLAYAASFTLGSYLIDIGRLDFGNMFKVFSAIVFGAMSAGQASSFAPDYGKAKIAAAKIFQLFDRVPLIDSSSPEGESPSDVAGCVTFKDVKFNYPTRPDVPVLQGLSLSVKQGETVALVGSSGCGKSTSVQLLERFYDPLEGEVAIDGKNIRSLNLRWLRRQMGIVSQEPVLFDCTIAENIAYGDTSRDVQMSEIIEAAMNANIHNKISSLPLGYETKTGEKGAQLSGGEKQRVAIARALVRNPKILLLDEATSALDTESEKVVQAALDRAQEGRTSLVIAHRLSTIQNADQIVVFDNGKIAEIGTHSELIQMKGIYYKLNNAQLRQK</sequence>
<dbReference type="Pfam" id="PF00005">
    <property type="entry name" value="ABC_tran"/>
    <property type="match status" value="2"/>
</dbReference>
<dbReference type="GO" id="GO:0005886">
    <property type="term" value="C:plasma membrane"/>
    <property type="evidence" value="ECO:0007669"/>
    <property type="project" value="UniProtKB-SubCell"/>
</dbReference>
<evidence type="ECO:0000256" key="15">
    <source>
        <dbReference type="ARBA" id="ARBA00051060"/>
    </source>
</evidence>
<dbReference type="SUPFAM" id="SSF52540">
    <property type="entry name" value="P-loop containing nucleoside triphosphate hydrolases"/>
    <property type="match status" value="2"/>
</dbReference>
<comment type="similarity">
    <text evidence="2">Belongs to the ABC transporter superfamily. ABCB family. Multidrug resistance exporter (TC 3.A.1.201) subfamily.</text>
</comment>
<keyword evidence="14" id="KW-0325">Glycoprotein</keyword>
<evidence type="ECO:0000256" key="11">
    <source>
        <dbReference type="ARBA" id="ARBA00022967"/>
    </source>
</evidence>
<evidence type="ECO:0000256" key="17">
    <source>
        <dbReference type="ARBA" id="ARBA00074194"/>
    </source>
</evidence>
<accession>R7UEG6</accession>
<protein>
    <recommendedName>
        <fullName evidence="17">ATP-binding cassette sub-family B member 5</fullName>
        <ecNumber evidence="3">7.6.2.2</ecNumber>
    </recommendedName>
    <alternativeName>
        <fullName evidence="19">ABCB5 P-gp</fullName>
    </alternativeName>
    <alternativeName>
        <fullName evidence="18">p-glycoprotein ABCB5</fullName>
    </alternativeName>
</protein>
<keyword evidence="12 20" id="KW-1133">Transmembrane helix</keyword>
<keyword evidence="4" id="KW-0813">Transport</keyword>
<keyword evidence="13 20" id="KW-0472">Membrane</keyword>
<feature type="domain" description="ABC transporter" evidence="21">
    <location>
        <begin position="989"/>
        <end position="1227"/>
    </location>
</feature>
<evidence type="ECO:0000313" key="25">
    <source>
        <dbReference type="Proteomes" id="UP000014760"/>
    </source>
</evidence>
<dbReference type="GO" id="GO:0008559">
    <property type="term" value="F:ABC-type xenobiotic transporter activity"/>
    <property type="evidence" value="ECO:0007669"/>
    <property type="project" value="UniProtKB-EC"/>
</dbReference>
<keyword evidence="8" id="KW-0547">Nucleotide-binding</keyword>
<dbReference type="FunFam" id="3.40.50.300:FF:000302">
    <property type="entry name" value="ATP-binding cassette subfamily B member 5"/>
    <property type="match status" value="1"/>
</dbReference>
<feature type="transmembrane region" description="Helical" evidence="20">
    <location>
        <begin position="283"/>
        <end position="304"/>
    </location>
</feature>
<dbReference type="SMART" id="SM00382">
    <property type="entry name" value="AAA"/>
    <property type="match status" value="2"/>
</dbReference>
<evidence type="ECO:0000256" key="5">
    <source>
        <dbReference type="ARBA" id="ARBA00022475"/>
    </source>
</evidence>
<evidence type="ECO:0000259" key="21">
    <source>
        <dbReference type="PROSITE" id="PS50893"/>
    </source>
</evidence>
<evidence type="ECO:0000256" key="14">
    <source>
        <dbReference type="ARBA" id="ARBA00023180"/>
    </source>
</evidence>
<dbReference type="FunFam" id="1.20.1560.10:FF:000046">
    <property type="entry name" value="ATP-binding cassette subfamily B member 11"/>
    <property type="match status" value="1"/>
</dbReference>
<dbReference type="PANTHER" id="PTHR43394:SF27">
    <property type="entry name" value="ATP-DEPENDENT TRANSLOCASE ABCB1-LIKE"/>
    <property type="match status" value="1"/>
</dbReference>
<dbReference type="PROSITE" id="PS00211">
    <property type="entry name" value="ABC_TRANSPORTER_1"/>
    <property type="match status" value="2"/>
</dbReference>
<feature type="transmembrane region" description="Helical" evidence="20">
    <location>
        <begin position="893"/>
        <end position="918"/>
    </location>
</feature>
<dbReference type="GO" id="GO:0016887">
    <property type="term" value="F:ATP hydrolysis activity"/>
    <property type="evidence" value="ECO:0007669"/>
    <property type="project" value="InterPro"/>
</dbReference>
<evidence type="ECO:0000256" key="6">
    <source>
        <dbReference type="ARBA" id="ARBA00022692"/>
    </source>
</evidence>
<feature type="transmembrane region" description="Helical" evidence="20">
    <location>
        <begin position="813"/>
        <end position="834"/>
    </location>
</feature>
<feature type="transmembrane region" description="Helical" evidence="20">
    <location>
        <begin position="247"/>
        <end position="271"/>
    </location>
</feature>
<dbReference type="CDD" id="cd18578">
    <property type="entry name" value="ABC_6TM_Pgp_ABCB1_D2_like"/>
    <property type="match status" value="1"/>
</dbReference>
<dbReference type="InterPro" id="IPR003439">
    <property type="entry name" value="ABC_transporter-like_ATP-bd"/>
</dbReference>
<dbReference type="InterPro" id="IPR011527">
    <property type="entry name" value="ABC1_TM_dom"/>
</dbReference>
<feature type="domain" description="ABC transporter" evidence="21">
    <location>
        <begin position="346"/>
        <end position="582"/>
    </location>
</feature>
<dbReference type="FunFam" id="3.40.50.300:FF:000479">
    <property type="entry name" value="Multidrug resistance protein 1A"/>
    <property type="match status" value="1"/>
</dbReference>
<dbReference type="InterPro" id="IPR017871">
    <property type="entry name" value="ABC_transporter-like_CS"/>
</dbReference>
<dbReference type="EnsemblMetazoa" id="CapteT135774">
    <property type="protein sequence ID" value="CapteP135774"/>
    <property type="gene ID" value="CapteG135774"/>
</dbReference>
<dbReference type="InterPro" id="IPR027417">
    <property type="entry name" value="P-loop_NTPase"/>
</dbReference>
<keyword evidence="9" id="KW-0221">Differentiation</keyword>
<evidence type="ECO:0000256" key="1">
    <source>
        <dbReference type="ARBA" id="ARBA00004651"/>
    </source>
</evidence>
<evidence type="ECO:0000259" key="22">
    <source>
        <dbReference type="PROSITE" id="PS50929"/>
    </source>
</evidence>
<dbReference type="Pfam" id="PF00664">
    <property type="entry name" value="ABC_membrane"/>
    <property type="match status" value="2"/>
</dbReference>
<comment type="subcellular location">
    <subcellularLocation>
        <location evidence="1">Cell membrane</location>
        <topology evidence="1">Multi-pass membrane protein</topology>
    </subcellularLocation>
</comment>
<dbReference type="Gene3D" id="1.20.1560.10">
    <property type="entry name" value="ABC transporter type 1, transmembrane domain"/>
    <property type="match status" value="1"/>
</dbReference>
<feature type="transmembrane region" description="Helical" evidence="20">
    <location>
        <begin position="145"/>
        <end position="165"/>
    </location>
</feature>
<evidence type="ECO:0000256" key="2">
    <source>
        <dbReference type="ARBA" id="ARBA00007577"/>
    </source>
</evidence>
<evidence type="ECO:0000256" key="19">
    <source>
        <dbReference type="ARBA" id="ARBA00080433"/>
    </source>
</evidence>
<dbReference type="InterPro" id="IPR039421">
    <property type="entry name" value="Type_1_exporter"/>
</dbReference>
<keyword evidence="25" id="KW-1185">Reference proteome</keyword>
<dbReference type="PANTHER" id="PTHR43394">
    <property type="entry name" value="ATP-DEPENDENT PERMEASE MDL1, MITOCHONDRIAL"/>
    <property type="match status" value="1"/>
</dbReference>
<dbReference type="PROSITE" id="PS50929">
    <property type="entry name" value="ABC_TM1F"/>
    <property type="match status" value="2"/>
</dbReference>
<dbReference type="FunCoup" id="R7UEG6">
    <property type="interactions" value="85"/>
</dbReference>
<keyword evidence="5" id="KW-1003">Cell membrane</keyword>
<dbReference type="SUPFAM" id="SSF90123">
    <property type="entry name" value="ABC transporter transmembrane region"/>
    <property type="match status" value="2"/>
</dbReference>
<proteinExistence type="inferred from homology"/>
<dbReference type="CDD" id="cd18577">
    <property type="entry name" value="ABC_6TM_Pgp_ABCB1_D1_like"/>
    <property type="match status" value="1"/>
</dbReference>
<feature type="transmembrane region" description="Helical" evidence="20">
    <location>
        <begin position="12"/>
        <end position="34"/>
    </location>
</feature>
<dbReference type="PROSITE" id="PS50893">
    <property type="entry name" value="ABC_TRANSPORTER_2"/>
    <property type="match status" value="2"/>
</dbReference>
<evidence type="ECO:0000313" key="23">
    <source>
        <dbReference type="EMBL" id="ELU04466.1"/>
    </source>
</evidence>
<feature type="transmembrane region" description="Helical" evidence="20">
    <location>
        <begin position="68"/>
        <end position="86"/>
    </location>
</feature>
<evidence type="ECO:0000256" key="4">
    <source>
        <dbReference type="ARBA" id="ARBA00022448"/>
    </source>
</evidence>
<reference evidence="23 25" key="2">
    <citation type="journal article" date="2013" name="Nature">
        <title>Insights into bilaterian evolution from three spiralian genomes.</title>
        <authorList>
            <person name="Simakov O."/>
            <person name="Marletaz F."/>
            <person name="Cho S.J."/>
            <person name="Edsinger-Gonzales E."/>
            <person name="Havlak P."/>
            <person name="Hellsten U."/>
            <person name="Kuo D.H."/>
            <person name="Larsson T."/>
            <person name="Lv J."/>
            <person name="Arendt D."/>
            <person name="Savage R."/>
            <person name="Osoegawa K."/>
            <person name="de Jong P."/>
            <person name="Grimwood J."/>
            <person name="Chapman J.A."/>
            <person name="Shapiro H."/>
            <person name="Aerts A."/>
            <person name="Otillar R.P."/>
            <person name="Terry A.Y."/>
            <person name="Boore J.L."/>
            <person name="Grigoriev I.V."/>
            <person name="Lindberg D.R."/>
            <person name="Seaver E.C."/>
            <person name="Weisblat D.A."/>
            <person name="Putnam N.H."/>
            <person name="Rokhsar D.S."/>
        </authorList>
    </citation>
    <scope>NUCLEOTIDE SEQUENCE</scope>
    <source>
        <strain evidence="23 25">I ESC-2004</strain>
    </source>
</reference>
<organism evidence="23">
    <name type="scientific">Capitella teleta</name>
    <name type="common">Polychaete worm</name>
    <dbReference type="NCBI Taxonomy" id="283909"/>
    <lineage>
        <taxon>Eukaryota</taxon>
        <taxon>Metazoa</taxon>
        <taxon>Spiralia</taxon>
        <taxon>Lophotrochozoa</taxon>
        <taxon>Annelida</taxon>
        <taxon>Polychaeta</taxon>
        <taxon>Sedentaria</taxon>
        <taxon>Scolecida</taxon>
        <taxon>Capitellidae</taxon>
        <taxon>Capitella</taxon>
    </lineage>
</organism>
<evidence type="ECO:0000313" key="24">
    <source>
        <dbReference type="EnsemblMetazoa" id="CapteP135774"/>
    </source>
</evidence>
<dbReference type="EMBL" id="KB302274">
    <property type="protein sequence ID" value="ELU04466.1"/>
    <property type="molecule type" value="Genomic_DNA"/>
</dbReference>
<evidence type="ECO:0000256" key="12">
    <source>
        <dbReference type="ARBA" id="ARBA00022989"/>
    </source>
</evidence>
<evidence type="ECO:0000256" key="16">
    <source>
        <dbReference type="ARBA" id="ARBA00059665"/>
    </source>
</evidence>
<dbReference type="GO" id="GO:0030154">
    <property type="term" value="P:cell differentiation"/>
    <property type="evidence" value="ECO:0007669"/>
    <property type="project" value="UniProtKB-KW"/>
</dbReference>
<keyword evidence="11" id="KW-1278">Translocase</keyword>